<proteinExistence type="predicted"/>
<dbReference type="Gene3D" id="3.40.50.1820">
    <property type="entry name" value="alpha/beta hydrolase"/>
    <property type="match status" value="1"/>
</dbReference>
<dbReference type="SUPFAM" id="SSF53474">
    <property type="entry name" value="alpha/beta-Hydrolases"/>
    <property type="match status" value="1"/>
</dbReference>
<reference evidence="2" key="1">
    <citation type="submission" date="2014-09" db="EMBL/GenBank/DDBJ databases">
        <title>Genome sequence of the luminous mushroom Mycena chlorophos for searching fungal bioluminescence genes.</title>
        <authorList>
            <person name="Tanaka Y."/>
            <person name="Kasuga D."/>
            <person name="Oba Y."/>
            <person name="Hase S."/>
            <person name="Sato K."/>
            <person name="Oba Y."/>
            <person name="Sakakibara Y."/>
        </authorList>
    </citation>
    <scope>NUCLEOTIDE SEQUENCE</scope>
</reference>
<name>A0ABQ0KX58_MYCCL</name>
<dbReference type="InterPro" id="IPR000073">
    <property type="entry name" value="AB_hydrolase_1"/>
</dbReference>
<organism evidence="2 3">
    <name type="scientific">Mycena chlorophos</name>
    <name type="common">Agaric fungus</name>
    <name type="synonym">Agaricus chlorophos</name>
    <dbReference type="NCBI Taxonomy" id="658473"/>
    <lineage>
        <taxon>Eukaryota</taxon>
        <taxon>Fungi</taxon>
        <taxon>Dikarya</taxon>
        <taxon>Basidiomycota</taxon>
        <taxon>Agaricomycotina</taxon>
        <taxon>Agaricomycetes</taxon>
        <taxon>Agaricomycetidae</taxon>
        <taxon>Agaricales</taxon>
        <taxon>Marasmiineae</taxon>
        <taxon>Mycenaceae</taxon>
        <taxon>Mycena</taxon>
    </lineage>
</organism>
<dbReference type="InterPro" id="IPR029058">
    <property type="entry name" value="AB_hydrolase_fold"/>
</dbReference>
<evidence type="ECO:0000313" key="2">
    <source>
        <dbReference type="EMBL" id="GAT43504.1"/>
    </source>
</evidence>
<evidence type="ECO:0000313" key="3">
    <source>
        <dbReference type="Proteomes" id="UP000815677"/>
    </source>
</evidence>
<sequence length="375" mass="41610">MAQRAASDEHHLFTEHTLELPDGIRILYLDSGAPSTDNYTTLVSFHGTGLNSYGFTKMLPHAHPNNVRLVLCNRRDYRGSTPYMDAELAELYAGEQSFQDRLGIELAHVLTHFVRKGDVRPVSEDRTTGGIVLMGWSSGNNTTLALIGSASVLPRDVYEEIEPYLRGLVLYDPSCMALGIPRPQGDNHPSTSLAGTTREAAFAKFLAWVSAFYPHPDIASGSPSGLCFAEPGERQTAKLWTDAEMELFCDTDAGIRSWAPDPAPMQATLSTQTHKALFDPALTTRYFPGLTVLYIAGDQTPSSEIWAYMELRRLYRALEDSGMSATARPMRFVLVPGGNHFLHYEIPERFVQDIVPGCMPIMSKFVRKYIQIQAS</sequence>
<feature type="domain" description="AB hydrolase-1" evidence="1">
    <location>
        <begin position="45"/>
        <end position="352"/>
    </location>
</feature>
<evidence type="ECO:0000259" key="1">
    <source>
        <dbReference type="Pfam" id="PF12697"/>
    </source>
</evidence>
<dbReference type="Pfam" id="PF12697">
    <property type="entry name" value="Abhydrolase_6"/>
    <property type="match status" value="1"/>
</dbReference>
<accession>A0ABQ0KX58</accession>
<protein>
    <recommendedName>
        <fullName evidence="1">AB hydrolase-1 domain-containing protein</fullName>
    </recommendedName>
</protein>
<dbReference type="EMBL" id="DF839089">
    <property type="protein sequence ID" value="GAT43504.1"/>
    <property type="molecule type" value="Genomic_DNA"/>
</dbReference>
<dbReference type="Proteomes" id="UP000815677">
    <property type="component" value="Unassembled WGS sequence"/>
</dbReference>
<keyword evidence="3" id="KW-1185">Reference proteome</keyword>
<gene>
    <name evidence="2" type="ORF">MCHLO_01180</name>
</gene>